<protein>
    <submittedName>
        <fullName evidence="3">Uncharacterized protein</fullName>
    </submittedName>
</protein>
<comment type="caution">
    <text evidence="3">The sequence shown here is derived from an EMBL/GenBank/DDBJ whole genome shotgun (WGS) entry which is preliminary data.</text>
</comment>
<gene>
    <name evidence="3" type="ORF">GCK72_007068</name>
</gene>
<accession>A0A6A5HGH5</accession>
<keyword evidence="2" id="KW-0812">Transmembrane</keyword>
<proteinExistence type="predicted"/>
<feature type="coiled-coil region" evidence="1">
    <location>
        <begin position="59"/>
        <end position="86"/>
    </location>
</feature>
<name>A0A6A5HGH5_CAERE</name>
<evidence type="ECO:0000313" key="4">
    <source>
        <dbReference type="Proteomes" id="UP000483820"/>
    </source>
</evidence>
<evidence type="ECO:0000256" key="1">
    <source>
        <dbReference type="SAM" id="Coils"/>
    </source>
</evidence>
<keyword evidence="2" id="KW-1133">Transmembrane helix</keyword>
<dbReference type="EMBL" id="WUAV01000002">
    <property type="protein sequence ID" value="KAF1767110.1"/>
    <property type="molecule type" value="Genomic_DNA"/>
</dbReference>
<dbReference type="GeneID" id="9826247"/>
<dbReference type="KEGG" id="crq:GCK72_007068"/>
<keyword evidence="1" id="KW-0175">Coiled coil</keyword>
<dbReference type="CTD" id="9826247"/>
<dbReference type="AlphaFoldDB" id="A0A6A5HGH5"/>
<evidence type="ECO:0000313" key="3">
    <source>
        <dbReference type="EMBL" id="KAF1767110.1"/>
    </source>
</evidence>
<dbReference type="RefSeq" id="XP_003099921.2">
    <property type="nucleotide sequence ID" value="XM_003099873.2"/>
</dbReference>
<dbReference type="Proteomes" id="UP000483820">
    <property type="component" value="Chromosome II"/>
</dbReference>
<evidence type="ECO:0000256" key="2">
    <source>
        <dbReference type="SAM" id="Phobius"/>
    </source>
</evidence>
<keyword evidence="2" id="KW-0472">Membrane</keyword>
<feature type="transmembrane region" description="Helical" evidence="2">
    <location>
        <begin position="121"/>
        <end position="139"/>
    </location>
</feature>
<reference evidence="3 4" key="1">
    <citation type="submission" date="2019-12" db="EMBL/GenBank/DDBJ databases">
        <title>Chromosome-level assembly of the Caenorhabditis remanei genome.</title>
        <authorList>
            <person name="Teterina A.A."/>
            <person name="Willis J.H."/>
            <person name="Phillips P.C."/>
        </authorList>
    </citation>
    <scope>NUCLEOTIDE SEQUENCE [LARGE SCALE GENOMIC DNA]</scope>
    <source>
        <strain evidence="3 4">PX506</strain>
        <tissue evidence="3">Whole organism</tissue>
    </source>
</reference>
<sequence length="147" mass="16565">MSTTTVQMPSGVNSQRIAAPDSEALTTSTLVDDMFRTFEEENSRLRALLKEQKKFRDVSDQLIESNKQIRRDINSLRVELALAEQSKMVPTVKRFLVGNWNAVCDTCNAVDRWFSEIEEPIGWMACAGLFAAMTAVAVVREINRSGY</sequence>
<organism evidence="3 4">
    <name type="scientific">Caenorhabditis remanei</name>
    <name type="common">Caenorhabditis vulgaris</name>
    <dbReference type="NCBI Taxonomy" id="31234"/>
    <lineage>
        <taxon>Eukaryota</taxon>
        <taxon>Metazoa</taxon>
        <taxon>Ecdysozoa</taxon>
        <taxon>Nematoda</taxon>
        <taxon>Chromadorea</taxon>
        <taxon>Rhabditida</taxon>
        <taxon>Rhabditina</taxon>
        <taxon>Rhabditomorpha</taxon>
        <taxon>Rhabditoidea</taxon>
        <taxon>Rhabditidae</taxon>
        <taxon>Peloderinae</taxon>
        <taxon>Caenorhabditis</taxon>
    </lineage>
</organism>